<feature type="binding site" evidence="5">
    <location>
        <begin position="10"/>
        <end position="15"/>
    </location>
    <ligand>
        <name>ATP</name>
        <dbReference type="ChEBI" id="CHEBI:30616"/>
    </ligand>
</feature>
<evidence type="ECO:0000256" key="7">
    <source>
        <dbReference type="RuleBase" id="RU003331"/>
    </source>
</evidence>
<feature type="binding site" evidence="5">
    <location>
        <begin position="53"/>
        <end position="55"/>
    </location>
    <ligand>
        <name>AMP</name>
        <dbReference type="ChEBI" id="CHEBI:456215"/>
    </ligand>
</feature>
<proteinExistence type="inferred from homology"/>
<feature type="binding site" evidence="5">
    <location>
        <begin position="133"/>
        <end position="134"/>
    </location>
    <ligand>
        <name>ATP</name>
        <dbReference type="ChEBI" id="CHEBI:30616"/>
    </ligand>
</feature>
<keyword evidence="3 5" id="KW-0547">Nucleotide-binding</keyword>
<comment type="domain">
    <text evidence="5">Consists of three domains, a large central CORE domain and two small peripheral domains, NMPbind and LID, which undergo movements during catalysis. The LID domain closes over the site of phosphoryl transfer upon ATP binding. Assembling and dissambling the active center during each catalytic cycle provides an effective means to prevent ATP hydrolysis.</text>
</comment>
<dbReference type="InterPro" id="IPR033690">
    <property type="entry name" value="Adenylat_kinase_CS"/>
</dbReference>
<feature type="binding site" evidence="5">
    <location>
        <position position="164"/>
    </location>
    <ligand>
        <name>AMP</name>
        <dbReference type="ChEBI" id="CHEBI:456215"/>
    </ligand>
</feature>
<dbReference type="AlphaFoldDB" id="A0A1F7WIX6"/>
<dbReference type="InterPro" id="IPR027417">
    <property type="entry name" value="P-loop_NTPase"/>
</dbReference>
<feature type="binding site" evidence="5">
    <location>
        <position position="153"/>
    </location>
    <ligand>
        <name>AMP</name>
        <dbReference type="ChEBI" id="CHEBI:456215"/>
    </ligand>
</feature>
<dbReference type="Pfam" id="PF00406">
    <property type="entry name" value="ADK"/>
    <property type="match status" value="1"/>
</dbReference>
<evidence type="ECO:0000313" key="8">
    <source>
        <dbReference type="EMBL" id="OGM02804.1"/>
    </source>
</evidence>
<dbReference type="CDD" id="cd01428">
    <property type="entry name" value="ADK"/>
    <property type="match status" value="1"/>
</dbReference>
<feature type="binding site" evidence="5">
    <location>
        <position position="89"/>
    </location>
    <ligand>
        <name>AMP</name>
        <dbReference type="ChEBI" id="CHEBI:456215"/>
    </ligand>
</feature>
<dbReference type="PANTHER" id="PTHR23359">
    <property type="entry name" value="NUCLEOTIDE KINASE"/>
    <property type="match status" value="1"/>
</dbReference>
<dbReference type="HAMAP" id="MF_00235">
    <property type="entry name" value="Adenylate_kinase_Adk"/>
    <property type="match status" value="1"/>
</dbReference>
<dbReference type="PRINTS" id="PR00094">
    <property type="entry name" value="ADENYLTKNASE"/>
</dbReference>
<protein>
    <recommendedName>
        <fullName evidence="5 7">Adenylate kinase</fullName>
        <shortName evidence="5">AK</shortName>
        <ecNumber evidence="5 7">2.7.4.3</ecNumber>
    </recommendedName>
    <alternativeName>
        <fullName evidence="5">ATP-AMP transphosphorylase</fullName>
    </alternativeName>
    <alternativeName>
        <fullName evidence="5">ATP:AMP phosphotransferase</fullName>
    </alternativeName>
    <alternativeName>
        <fullName evidence="5">Adenylate monophosphate kinase</fullName>
    </alternativeName>
</protein>
<dbReference type="EC" id="2.7.4.3" evidence="5 7"/>
<organism evidence="8 9">
    <name type="scientific">Candidatus Woesebacteria bacterium GWA1_41_8</name>
    <dbReference type="NCBI Taxonomy" id="1802471"/>
    <lineage>
        <taxon>Bacteria</taxon>
        <taxon>Candidatus Woeseibacteriota</taxon>
    </lineage>
</organism>
<dbReference type="STRING" id="1802471.A2115_01860"/>
<keyword evidence="1 5" id="KW-0808">Transferase</keyword>
<feature type="binding site" evidence="5">
    <location>
        <position position="124"/>
    </location>
    <ligand>
        <name>ATP</name>
        <dbReference type="ChEBI" id="CHEBI:30616"/>
    </ligand>
</feature>
<keyword evidence="2 5" id="KW-0545">Nucleotide biosynthesis</keyword>
<evidence type="ECO:0000256" key="6">
    <source>
        <dbReference type="RuleBase" id="RU003330"/>
    </source>
</evidence>
<reference evidence="8 9" key="1">
    <citation type="journal article" date="2016" name="Nat. Commun.">
        <title>Thousands of microbial genomes shed light on interconnected biogeochemical processes in an aquifer system.</title>
        <authorList>
            <person name="Anantharaman K."/>
            <person name="Brown C.T."/>
            <person name="Hug L.A."/>
            <person name="Sharon I."/>
            <person name="Castelle C.J."/>
            <person name="Probst A.J."/>
            <person name="Thomas B.C."/>
            <person name="Singh A."/>
            <person name="Wilkins M.J."/>
            <person name="Karaoz U."/>
            <person name="Brodie E.L."/>
            <person name="Williams K.H."/>
            <person name="Hubbard S.S."/>
            <person name="Banfield J.F."/>
        </authorList>
    </citation>
    <scope>NUCLEOTIDE SEQUENCE [LARGE SCALE GENOMIC DNA]</scope>
</reference>
<dbReference type="GO" id="GO:0004017">
    <property type="term" value="F:AMP kinase activity"/>
    <property type="evidence" value="ECO:0007669"/>
    <property type="project" value="UniProtKB-UniRule"/>
</dbReference>
<feature type="binding site" evidence="5">
    <location>
        <position position="31"/>
    </location>
    <ligand>
        <name>AMP</name>
        <dbReference type="ChEBI" id="CHEBI:456215"/>
    </ligand>
</feature>
<keyword evidence="5 7" id="KW-0067">ATP-binding</keyword>
<dbReference type="EMBL" id="MGFJ01000014">
    <property type="protein sequence ID" value="OGM02804.1"/>
    <property type="molecule type" value="Genomic_DNA"/>
</dbReference>
<feature type="binding site" evidence="5">
    <location>
        <position position="192"/>
    </location>
    <ligand>
        <name>ATP</name>
        <dbReference type="ChEBI" id="CHEBI:30616"/>
    </ligand>
</feature>
<dbReference type="GO" id="GO:0005737">
    <property type="term" value="C:cytoplasm"/>
    <property type="evidence" value="ECO:0007669"/>
    <property type="project" value="UniProtKB-SubCell"/>
</dbReference>
<evidence type="ECO:0000256" key="5">
    <source>
        <dbReference type="HAMAP-Rule" id="MF_00235"/>
    </source>
</evidence>
<keyword evidence="4 5" id="KW-0418">Kinase</keyword>
<dbReference type="Gene3D" id="3.40.50.300">
    <property type="entry name" value="P-loop containing nucleotide triphosphate hydrolases"/>
    <property type="match status" value="1"/>
</dbReference>
<gene>
    <name evidence="5" type="primary">adk</name>
    <name evidence="8" type="ORF">A2115_01860</name>
</gene>
<dbReference type="InterPro" id="IPR000850">
    <property type="entry name" value="Adenylat/UMP-CMP_kin"/>
</dbReference>
<sequence length="213" mass="24233">MILVISGPQASGKGTQGDLLAKKLGLFHMESGEMLREIAKTDNRIRDMLNTGTLVPGEETIKLMEKKINDETGGLENIIFDGFPRTPEQYELFKKWLQINNTKLDCTIYLEISDKEAEKRLSARRIDEITGEVYNLITNPPGTDVNPEYLVQREDDKPAAIRKRLFIFHSTTKPMLEEMEKDGLLVKVNGEQSIMAIFEEILTELKKRGLYNG</sequence>
<keyword evidence="5" id="KW-0963">Cytoplasm</keyword>
<evidence type="ECO:0000256" key="2">
    <source>
        <dbReference type="ARBA" id="ARBA00022727"/>
    </source>
</evidence>
<dbReference type="GO" id="GO:0005524">
    <property type="term" value="F:ATP binding"/>
    <property type="evidence" value="ECO:0007669"/>
    <property type="project" value="UniProtKB-UniRule"/>
</dbReference>
<dbReference type="GO" id="GO:0044209">
    <property type="term" value="P:AMP salvage"/>
    <property type="evidence" value="ECO:0007669"/>
    <property type="project" value="UniProtKB-UniRule"/>
</dbReference>
<evidence type="ECO:0000313" key="9">
    <source>
        <dbReference type="Proteomes" id="UP000176198"/>
    </source>
</evidence>
<comment type="function">
    <text evidence="5">Catalyzes the reversible transfer of the terminal phosphate group between ATP and AMP. Plays an important role in cellular energy homeostasis and in adenine nucleotide metabolism.</text>
</comment>
<comment type="similarity">
    <text evidence="5 6">Belongs to the adenylate kinase family.</text>
</comment>
<accession>A0A1F7WIX6</accession>
<name>A0A1F7WIX6_9BACT</name>
<comment type="subunit">
    <text evidence="5 7">Monomer.</text>
</comment>
<dbReference type="Proteomes" id="UP000176198">
    <property type="component" value="Unassembled WGS sequence"/>
</dbReference>
<feature type="binding site" evidence="5">
    <location>
        <begin position="82"/>
        <end position="85"/>
    </location>
    <ligand>
        <name>AMP</name>
        <dbReference type="ChEBI" id="CHEBI:456215"/>
    </ligand>
</feature>
<feature type="binding site" evidence="5">
    <location>
        <position position="36"/>
    </location>
    <ligand>
        <name>AMP</name>
        <dbReference type="ChEBI" id="CHEBI:456215"/>
    </ligand>
</feature>
<evidence type="ECO:0000256" key="4">
    <source>
        <dbReference type="ARBA" id="ARBA00022777"/>
    </source>
</evidence>
<comment type="caution">
    <text evidence="5">Lacks conserved residue(s) required for the propagation of feature annotation.</text>
</comment>
<dbReference type="UniPathway" id="UPA00588">
    <property type="reaction ID" value="UER00649"/>
</dbReference>
<comment type="caution">
    <text evidence="8">The sequence shown here is derived from an EMBL/GenBank/DDBJ whole genome shotgun (WGS) entry which is preliminary data.</text>
</comment>
<dbReference type="PROSITE" id="PS00113">
    <property type="entry name" value="ADENYLATE_KINASE"/>
    <property type="match status" value="1"/>
</dbReference>
<evidence type="ECO:0000256" key="3">
    <source>
        <dbReference type="ARBA" id="ARBA00022741"/>
    </source>
</evidence>
<evidence type="ECO:0000256" key="1">
    <source>
        <dbReference type="ARBA" id="ARBA00022679"/>
    </source>
</evidence>
<comment type="subcellular location">
    <subcellularLocation>
        <location evidence="5 7">Cytoplasm</location>
    </subcellularLocation>
</comment>
<comment type="catalytic activity">
    <reaction evidence="5 7">
        <text>AMP + ATP = 2 ADP</text>
        <dbReference type="Rhea" id="RHEA:12973"/>
        <dbReference type="ChEBI" id="CHEBI:30616"/>
        <dbReference type="ChEBI" id="CHEBI:456215"/>
        <dbReference type="ChEBI" id="CHEBI:456216"/>
        <dbReference type="EC" id="2.7.4.3"/>
    </reaction>
</comment>
<comment type="pathway">
    <text evidence="5">Purine metabolism; AMP biosynthesis via salvage pathway; AMP from ADP: step 1/1.</text>
</comment>
<dbReference type="SUPFAM" id="SSF52540">
    <property type="entry name" value="P-loop containing nucleoside triphosphate hydrolases"/>
    <property type="match status" value="1"/>
</dbReference>